<feature type="compositionally biased region" description="Low complexity" evidence="1">
    <location>
        <begin position="46"/>
        <end position="56"/>
    </location>
</feature>
<gene>
    <name evidence="3" type="ORF">PAC_03136</name>
</gene>
<sequence length="260" mass="29228">MPPTTSIPRFLLPQGGAIWRTRIAQPSNPSLFIRNASKVSKKSSKSSKPSKPLVLEKPVKFNPPSHGSRRRTEGPAYPGPQLSAEEQAVQNKKKYPNMMPPEGSFMHWFIHNKSIHMWITMGTLFSMASFVWLTNFRKNSPFADMLPSFGSLFVHPIATTRTFFEVLKLNSDHTTAETMERRKRKVEDVQKRAAYRKAHGMDTDEGFGGWTAKSEKEVLGPGIPVGDVAEAPEGQADVGVAEEQVVKREKKPLKKWLGIW</sequence>
<evidence type="ECO:0000256" key="1">
    <source>
        <dbReference type="SAM" id="MobiDB-lite"/>
    </source>
</evidence>
<keyword evidence="2" id="KW-0812">Transmembrane</keyword>
<proteinExistence type="predicted"/>
<dbReference type="AlphaFoldDB" id="A0A1L7WKF5"/>
<dbReference type="Proteomes" id="UP000184330">
    <property type="component" value="Unassembled WGS sequence"/>
</dbReference>
<accession>A0A1L7WKF5</accession>
<feature type="region of interest" description="Disordered" evidence="1">
    <location>
        <begin position="30"/>
        <end position="82"/>
    </location>
</feature>
<keyword evidence="2" id="KW-0472">Membrane</keyword>
<name>A0A1L7WKF5_9HELO</name>
<dbReference type="EMBL" id="FJOG01000003">
    <property type="protein sequence ID" value="CZR53258.1"/>
    <property type="molecule type" value="Genomic_DNA"/>
</dbReference>
<feature type="transmembrane region" description="Helical" evidence="2">
    <location>
        <begin position="115"/>
        <end position="133"/>
    </location>
</feature>
<evidence type="ECO:0000256" key="2">
    <source>
        <dbReference type="SAM" id="Phobius"/>
    </source>
</evidence>
<evidence type="ECO:0000313" key="3">
    <source>
        <dbReference type="EMBL" id="CZR53258.1"/>
    </source>
</evidence>
<keyword evidence="4" id="KW-1185">Reference proteome</keyword>
<reference evidence="3 4" key="1">
    <citation type="submission" date="2016-03" db="EMBL/GenBank/DDBJ databases">
        <authorList>
            <person name="Ploux O."/>
        </authorList>
    </citation>
    <scope>NUCLEOTIDE SEQUENCE [LARGE SCALE GENOMIC DNA]</scope>
    <source>
        <strain evidence="3 4">UAMH 11012</strain>
    </source>
</reference>
<dbReference type="STRING" id="576137.A0A1L7WKF5"/>
<evidence type="ECO:0000313" key="4">
    <source>
        <dbReference type="Proteomes" id="UP000184330"/>
    </source>
</evidence>
<dbReference type="OrthoDB" id="5397827at2759"/>
<organism evidence="3 4">
    <name type="scientific">Phialocephala subalpina</name>
    <dbReference type="NCBI Taxonomy" id="576137"/>
    <lineage>
        <taxon>Eukaryota</taxon>
        <taxon>Fungi</taxon>
        <taxon>Dikarya</taxon>
        <taxon>Ascomycota</taxon>
        <taxon>Pezizomycotina</taxon>
        <taxon>Leotiomycetes</taxon>
        <taxon>Helotiales</taxon>
        <taxon>Mollisiaceae</taxon>
        <taxon>Phialocephala</taxon>
        <taxon>Phialocephala fortinii species complex</taxon>
    </lineage>
</organism>
<protein>
    <submittedName>
        <fullName evidence="3">Uncharacterized protein</fullName>
    </submittedName>
</protein>
<keyword evidence="2" id="KW-1133">Transmembrane helix</keyword>